<gene>
    <name evidence="1" type="ORF">EIY87_18020</name>
</gene>
<accession>A0A3R9F8A3</accession>
<evidence type="ECO:0000313" key="1">
    <source>
        <dbReference type="EMBL" id="RSD20107.1"/>
    </source>
</evidence>
<name>A0A3R9F8A3_9PSEU</name>
<dbReference type="Proteomes" id="UP000267081">
    <property type="component" value="Unassembled WGS sequence"/>
</dbReference>
<comment type="caution">
    <text evidence="1">The sequence shown here is derived from an EMBL/GenBank/DDBJ whole genome shotgun (WGS) entry which is preliminary data.</text>
</comment>
<sequence length="94" mass="9959">MSAGARSLTVFVDEDANYHVVGPCTREQALTLLREHAAYLDDPEALRDLNAQTPADLEVGWVLNPVPGIPDGDVTYAPVPAGTPGALPITTSLY</sequence>
<organism evidence="1 2">
    <name type="scientific">Amycolatopsis eburnea</name>
    <dbReference type="NCBI Taxonomy" id="2267691"/>
    <lineage>
        <taxon>Bacteria</taxon>
        <taxon>Bacillati</taxon>
        <taxon>Actinomycetota</taxon>
        <taxon>Actinomycetes</taxon>
        <taxon>Pseudonocardiales</taxon>
        <taxon>Pseudonocardiaceae</taxon>
        <taxon>Amycolatopsis</taxon>
    </lineage>
</organism>
<evidence type="ECO:0000313" key="2">
    <source>
        <dbReference type="Proteomes" id="UP000267081"/>
    </source>
</evidence>
<dbReference type="EMBL" id="RSEC01000036">
    <property type="protein sequence ID" value="RSD20107.1"/>
    <property type="molecule type" value="Genomic_DNA"/>
</dbReference>
<keyword evidence="2" id="KW-1185">Reference proteome</keyword>
<reference evidence="1 2" key="1">
    <citation type="submission" date="2018-12" db="EMBL/GenBank/DDBJ databases">
        <title>Amycolatopsis eburnea sp. nov. actinomycete associate with arbuscular mycorrhiza fungal spore.</title>
        <authorList>
            <person name="Lumyong S."/>
            <person name="Chaiya L."/>
        </authorList>
    </citation>
    <scope>NUCLEOTIDE SEQUENCE [LARGE SCALE GENOMIC DNA]</scope>
    <source>
        <strain evidence="1 2">GLM-1</strain>
    </source>
</reference>
<dbReference type="RefSeq" id="WP_125309379.1">
    <property type="nucleotide sequence ID" value="NZ_RSEC01000036.1"/>
</dbReference>
<protein>
    <submittedName>
        <fullName evidence="1">Uncharacterized protein</fullName>
    </submittedName>
</protein>
<proteinExistence type="predicted"/>
<dbReference type="AlphaFoldDB" id="A0A3R9F8A3"/>